<evidence type="ECO:0000313" key="1">
    <source>
        <dbReference type="EMBL" id="KAF3594447.1"/>
    </source>
</evidence>
<protein>
    <submittedName>
        <fullName evidence="1">Uncharacterized protein</fullName>
    </submittedName>
</protein>
<comment type="caution">
    <text evidence="1">The sequence shown here is derived from an EMBL/GenBank/DDBJ whole genome shotgun (WGS) entry which is preliminary data.</text>
</comment>
<sequence>MWTWWYLLPCKGGMQQGMWTAVCRHTCDRKHARRHTCDRVAHFYWPETSIYNQLPWFIFTHSDTPRTLQNVEVKEGSFQVLISPDQFIQDIDVGFWDLTSRYQDEDLKGIKGVWFLKSETASELGKSDRSRCQFVDPRLETMYGLKPRGGSSSSLQVIASSNSTTKPVVPPASPIEDRGTAIPIENRDRAIPERLRLCGVIVKGLPVSLMWRKNDSVGP</sequence>
<dbReference type="EMBL" id="QGKV02000299">
    <property type="protein sequence ID" value="KAF3594447.1"/>
    <property type="molecule type" value="Genomic_DNA"/>
</dbReference>
<name>A0ABQ7EBP5_BRACR</name>
<reference evidence="1 2" key="1">
    <citation type="journal article" date="2020" name="BMC Genomics">
        <title>Intraspecific diversification of the crop wild relative Brassica cretica Lam. using demographic model selection.</title>
        <authorList>
            <person name="Kioukis A."/>
            <person name="Michalopoulou V.A."/>
            <person name="Briers L."/>
            <person name="Pirintsos S."/>
            <person name="Studholme D.J."/>
            <person name="Pavlidis P."/>
            <person name="Sarris P.F."/>
        </authorList>
    </citation>
    <scope>NUCLEOTIDE SEQUENCE [LARGE SCALE GENOMIC DNA]</scope>
    <source>
        <strain evidence="2">cv. PFS-1207/04</strain>
    </source>
</reference>
<organism evidence="1 2">
    <name type="scientific">Brassica cretica</name>
    <name type="common">Mustard</name>
    <dbReference type="NCBI Taxonomy" id="69181"/>
    <lineage>
        <taxon>Eukaryota</taxon>
        <taxon>Viridiplantae</taxon>
        <taxon>Streptophyta</taxon>
        <taxon>Embryophyta</taxon>
        <taxon>Tracheophyta</taxon>
        <taxon>Spermatophyta</taxon>
        <taxon>Magnoliopsida</taxon>
        <taxon>eudicotyledons</taxon>
        <taxon>Gunneridae</taxon>
        <taxon>Pentapetalae</taxon>
        <taxon>rosids</taxon>
        <taxon>malvids</taxon>
        <taxon>Brassicales</taxon>
        <taxon>Brassicaceae</taxon>
        <taxon>Brassiceae</taxon>
        <taxon>Brassica</taxon>
    </lineage>
</organism>
<proteinExistence type="predicted"/>
<gene>
    <name evidence="1" type="ORF">DY000_02020834</name>
</gene>
<dbReference type="Proteomes" id="UP000266723">
    <property type="component" value="Unassembled WGS sequence"/>
</dbReference>
<evidence type="ECO:0000313" key="2">
    <source>
        <dbReference type="Proteomes" id="UP000266723"/>
    </source>
</evidence>
<keyword evidence="2" id="KW-1185">Reference proteome</keyword>
<accession>A0ABQ7EBP5</accession>